<dbReference type="PROSITE" id="PS51257">
    <property type="entry name" value="PROKAR_LIPOPROTEIN"/>
    <property type="match status" value="1"/>
</dbReference>
<dbReference type="AlphaFoldDB" id="A0A559TEH5"/>
<comment type="caution">
    <text evidence="1">The sequence shown here is derived from an EMBL/GenBank/DDBJ whole genome shotgun (WGS) entry which is preliminary data.</text>
</comment>
<proteinExistence type="predicted"/>
<dbReference type="RefSeq" id="WP_084797040.1">
    <property type="nucleotide sequence ID" value="NZ_ATTQ01000018.1"/>
</dbReference>
<protein>
    <submittedName>
        <fullName evidence="1">Uncharacterized protein</fullName>
    </submittedName>
</protein>
<reference evidence="1 2" key="1">
    <citation type="submission" date="2019-06" db="EMBL/GenBank/DDBJ databases">
        <title>Pac Bio to generate improved reference genome sequences for organisms with transposon mutant libraries (support for FEBA project).</title>
        <authorList>
            <person name="Blow M."/>
        </authorList>
    </citation>
    <scope>NUCLEOTIDE SEQUENCE [LARGE SCALE GENOMIC DNA]</scope>
    <source>
        <strain evidence="1 2">USDA 1844</strain>
    </source>
</reference>
<evidence type="ECO:0000313" key="2">
    <source>
        <dbReference type="Proteomes" id="UP000319824"/>
    </source>
</evidence>
<evidence type="ECO:0000313" key="1">
    <source>
        <dbReference type="EMBL" id="TVZ73003.1"/>
    </source>
</evidence>
<gene>
    <name evidence="1" type="ORF">BCL32_1200</name>
</gene>
<dbReference type="EMBL" id="VISO01000002">
    <property type="protein sequence ID" value="TVZ73003.1"/>
    <property type="molecule type" value="Genomic_DNA"/>
</dbReference>
<accession>A0A559TEH5</accession>
<organism evidence="1 2">
    <name type="scientific">Rhizobium mongolense USDA 1844</name>
    <dbReference type="NCBI Taxonomy" id="1079460"/>
    <lineage>
        <taxon>Bacteria</taxon>
        <taxon>Pseudomonadati</taxon>
        <taxon>Pseudomonadota</taxon>
        <taxon>Alphaproteobacteria</taxon>
        <taxon>Hyphomicrobiales</taxon>
        <taxon>Rhizobiaceae</taxon>
        <taxon>Rhizobium/Agrobacterium group</taxon>
        <taxon>Rhizobium</taxon>
    </lineage>
</organism>
<sequence>MTSRCPPLPFLSLCIVLVAVLAACSPSQKRYSETEIEFLASDAHVIVGDVPLVVPFVALTGLVSAKHSFSLNKSKDRKAAKERLEEFRKSASSQDTAPTIDNLEITMRTYGWDDFDTSLIRICSRFTRQWSRSVCNDPSSPLQQAMPHDNNHFFLVDDRKLDAFQNHRRVSDQLREMHLKSGETSLVCDTKSTGDTTLCTAAIAIERHLVAVWSVWGSTTEANSRQEREGAAIKAFVVNALGPTENFPSLFSLVCELNTPATPTGAHENPCGLSPISRP</sequence>
<name>A0A559TEH5_9HYPH</name>
<dbReference type="Proteomes" id="UP000319824">
    <property type="component" value="Unassembled WGS sequence"/>
</dbReference>